<organism evidence="1 2">
    <name type="scientific">Paractinoplanes deccanensis</name>
    <dbReference type="NCBI Taxonomy" id="113561"/>
    <lineage>
        <taxon>Bacteria</taxon>
        <taxon>Bacillati</taxon>
        <taxon>Actinomycetota</taxon>
        <taxon>Actinomycetes</taxon>
        <taxon>Micromonosporales</taxon>
        <taxon>Micromonosporaceae</taxon>
        <taxon>Paractinoplanes</taxon>
    </lineage>
</organism>
<proteinExistence type="predicted"/>
<evidence type="ECO:0000313" key="1">
    <source>
        <dbReference type="EMBL" id="GID75503.1"/>
    </source>
</evidence>
<protein>
    <recommendedName>
        <fullName evidence="3">GNAT family N-acetyltransferase</fullName>
    </recommendedName>
</protein>
<name>A0ABQ3Y683_9ACTN</name>
<dbReference type="EMBL" id="BOMI01000080">
    <property type="protein sequence ID" value="GID75503.1"/>
    <property type="molecule type" value="Genomic_DNA"/>
</dbReference>
<dbReference type="RefSeq" id="WP_203766017.1">
    <property type="nucleotide sequence ID" value="NZ_BAAABO010000016.1"/>
</dbReference>
<keyword evidence="2" id="KW-1185">Reference proteome</keyword>
<accession>A0ABQ3Y683</accession>
<dbReference type="Gene3D" id="3.40.630.30">
    <property type="match status" value="1"/>
</dbReference>
<reference evidence="1 2" key="1">
    <citation type="submission" date="2021-01" db="EMBL/GenBank/DDBJ databases">
        <title>Whole genome shotgun sequence of Actinoplanes deccanensis NBRC 13994.</title>
        <authorList>
            <person name="Komaki H."/>
            <person name="Tamura T."/>
        </authorList>
    </citation>
    <scope>NUCLEOTIDE SEQUENCE [LARGE SCALE GENOMIC DNA]</scope>
    <source>
        <strain evidence="1 2">NBRC 13994</strain>
    </source>
</reference>
<dbReference type="SUPFAM" id="SSF55729">
    <property type="entry name" value="Acyl-CoA N-acyltransferases (Nat)"/>
    <property type="match status" value="1"/>
</dbReference>
<sequence>MTYALPAADLALRCAAALGAHPSAGRFVALAVGPSDPLAGVARTVERQVFEQSFGNDAAEMAAEYGPYEEASLFFLVLDRRTGLPAGAGRVIDGGGKTLDEAPDLIGKDLSEIVAGHHMHDGKIWDFATVGVLPGYRGGRSGLMVSSLLYRTFLKAGHRAGVRHLVALLDHRAHRNLSLLGVPFVPMANSAPFAYLGSPSTMALHVPFADIEPSLARQSRLLRRVGAPFGGEIRARGLRRLLIRRLGAKISHQVSTGAGLDDHIALPGLERRRPLAKHA</sequence>
<dbReference type="InterPro" id="IPR016181">
    <property type="entry name" value="Acyl_CoA_acyltransferase"/>
</dbReference>
<evidence type="ECO:0008006" key="3">
    <source>
        <dbReference type="Google" id="ProtNLM"/>
    </source>
</evidence>
<dbReference type="Proteomes" id="UP000609879">
    <property type="component" value="Unassembled WGS sequence"/>
</dbReference>
<gene>
    <name evidence="1" type="ORF">Ade02nite_41440</name>
</gene>
<comment type="caution">
    <text evidence="1">The sequence shown here is derived from an EMBL/GenBank/DDBJ whole genome shotgun (WGS) entry which is preliminary data.</text>
</comment>
<evidence type="ECO:0000313" key="2">
    <source>
        <dbReference type="Proteomes" id="UP000609879"/>
    </source>
</evidence>